<feature type="compositionally biased region" description="Polar residues" evidence="8">
    <location>
        <begin position="226"/>
        <end position="243"/>
    </location>
</feature>
<keyword evidence="3" id="KW-0132">Cell division</keyword>
<evidence type="ECO:0000256" key="3">
    <source>
        <dbReference type="ARBA" id="ARBA00022618"/>
    </source>
</evidence>
<keyword evidence="11" id="KW-1185">Reference proteome</keyword>
<evidence type="ECO:0000313" key="10">
    <source>
        <dbReference type="EMBL" id="GFH51623.1"/>
    </source>
</evidence>
<evidence type="ECO:0000256" key="2">
    <source>
        <dbReference type="ARBA" id="ARBA00022574"/>
    </source>
</evidence>
<protein>
    <recommendedName>
        <fullName evidence="9">CDC20/Fizzy WD40 domain-containing protein</fullName>
    </recommendedName>
</protein>
<feature type="compositionally biased region" description="Polar residues" evidence="8">
    <location>
        <begin position="125"/>
        <end position="140"/>
    </location>
</feature>
<keyword evidence="5" id="KW-0498">Mitosis</keyword>
<evidence type="ECO:0000256" key="5">
    <source>
        <dbReference type="ARBA" id="ARBA00022776"/>
    </source>
</evidence>
<organism evidence="10 11">
    <name type="scientific">Chaetoceros tenuissimus</name>
    <dbReference type="NCBI Taxonomy" id="426638"/>
    <lineage>
        <taxon>Eukaryota</taxon>
        <taxon>Sar</taxon>
        <taxon>Stramenopiles</taxon>
        <taxon>Ochrophyta</taxon>
        <taxon>Bacillariophyta</taxon>
        <taxon>Coscinodiscophyceae</taxon>
        <taxon>Chaetocerotophycidae</taxon>
        <taxon>Chaetocerotales</taxon>
        <taxon>Chaetocerotaceae</taxon>
        <taxon>Chaetoceros</taxon>
    </lineage>
</organism>
<dbReference type="GO" id="GO:1905786">
    <property type="term" value="P:positive regulation of anaphase-promoting complex-dependent catabolic process"/>
    <property type="evidence" value="ECO:0007669"/>
    <property type="project" value="TreeGrafter"/>
</dbReference>
<dbReference type="GO" id="GO:0010997">
    <property type="term" value="F:anaphase-promoting complex binding"/>
    <property type="evidence" value="ECO:0007669"/>
    <property type="project" value="InterPro"/>
</dbReference>
<dbReference type="Proteomes" id="UP001054902">
    <property type="component" value="Unassembled WGS sequence"/>
</dbReference>
<dbReference type="GO" id="GO:0031145">
    <property type="term" value="P:anaphase-promoting complex-dependent catabolic process"/>
    <property type="evidence" value="ECO:0007669"/>
    <property type="project" value="TreeGrafter"/>
</dbReference>
<dbReference type="PROSITE" id="PS50294">
    <property type="entry name" value="WD_REPEATS_REGION"/>
    <property type="match status" value="2"/>
</dbReference>
<evidence type="ECO:0000256" key="1">
    <source>
        <dbReference type="ARBA" id="ARBA00006445"/>
    </source>
</evidence>
<feature type="repeat" description="WD" evidence="7">
    <location>
        <begin position="636"/>
        <end position="669"/>
    </location>
</feature>
<dbReference type="SMART" id="SM00320">
    <property type="entry name" value="WD40"/>
    <property type="match status" value="7"/>
</dbReference>
<dbReference type="EMBL" id="BLLK01000045">
    <property type="protein sequence ID" value="GFH51623.1"/>
    <property type="molecule type" value="Genomic_DNA"/>
</dbReference>
<dbReference type="InterPro" id="IPR056150">
    <property type="entry name" value="WD40_CDC20-Fz"/>
</dbReference>
<dbReference type="GO" id="GO:0051301">
    <property type="term" value="P:cell division"/>
    <property type="evidence" value="ECO:0007669"/>
    <property type="project" value="UniProtKB-KW"/>
</dbReference>
<dbReference type="InterPro" id="IPR001680">
    <property type="entry name" value="WD40_rpt"/>
</dbReference>
<dbReference type="CDD" id="cd00200">
    <property type="entry name" value="WD40"/>
    <property type="match status" value="1"/>
</dbReference>
<name>A0AAD3CSZ5_9STRA</name>
<proteinExistence type="inferred from homology"/>
<feature type="repeat" description="WD" evidence="7">
    <location>
        <begin position="404"/>
        <end position="448"/>
    </location>
</feature>
<feature type="compositionally biased region" description="Polar residues" evidence="8">
    <location>
        <begin position="82"/>
        <end position="98"/>
    </location>
</feature>
<dbReference type="GO" id="GO:1990757">
    <property type="term" value="F:ubiquitin ligase activator activity"/>
    <property type="evidence" value="ECO:0007669"/>
    <property type="project" value="TreeGrafter"/>
</dbReference>
<feature type="region of interest" description="Disordered" evidence="8">
    <location>
        <begin position="1"/>
        <end position="148"/>
    </location>
</feature>
<reference evidence="10 11" key="1">
    <citation type="journal article" date="2021" name="Sci. Rep.">
        <title>The genome of the diatom Chaetoceros tenuissimus carries an ancient integrated fragment of an extant virus.</title>
        <authorList>
            <person name="Hongo Y."/>
            <person name="Kimura K."/>
            <person name="Takaki Y."/>
            <person name="Yoshida Y."/>
            <person name="Baba S."/>
            <person name="Kobayashi G."/>
            <person name="Nagasaki K."/>
            <person name="Hano T."/>
            <person name="Tomaru Y."/>
        </authorList>
    </citation>
    <scope>NUCLEOTIDE SEQUENCE [LARGE SCALE GENOMIC DNA]</scope>
    <source>
        <strain evidence="10 11">NIES-3715</strain>
    </source>
</reference>
<sequence>MESRALFQDNTYNIAQASSSRRGGMRTPSRTPKDYQRRGKLSPALVSVFEKSSKDHRKNSLKRLDIQSESRSSSPTKSPRKQASTPLSTRSNEISMNSPPKRRNTRNGENVDQMFSTPDRKTSRIKPTSSGRRNRYTPSRSRGDRFIPNRSDMRFDICRSNIFSAEKSRLEALEKEIKASSEGGDQTNGNGRSSEILTPAQSEYRARMRGILLDIPLGNQPAPTNNTIANDENHSNTSTSNGFNGVIPDLGSRSTSSSSIYGQISRDNEGENIDPMERMMSFKRSVSNNSDVSSGCSTPSRTIRQIARSTPDPHSHNQIRAFDRVGGCTFSDPSYESNHPSSASKTTRKINSAPTRILDAPELVDDYYLNLISWGKDNILAVALGQCVYLWNAGTGDIQHLLNLSGEEDYVTSVRWADMPGQSNYLAIGTNDGPVQLWDAKAMKKVDTLRGHAARVGSLAWTQNILSSGGRDSVIIQHDIRDSNRVVSTYVGHTQEVCGLEWNEDGTTLASGGNENYLCIWDAAMSARRSNNGRNMNNRSRDSPRLLLTQHQAAVKALAWCPFHRGLLASGGGTADRTIKFWNSNSGALLNSIDTGSQVCSLLWSKHQRELCSSHGFSENQLILWRYPTMTKIQEFKGHTARVLHMEQSPDGGSVVSAAADETLRFWDVFGSAPSKRQKNTFSMGFMGAYSGRSSILR</sequence>
<dbReference type="GO" id="GO:0005680">
    <property type="term" value="C:anaphase-promoting complex"/>
    <property type="evidence" value="ECO:0007669"/>
    <property type="project" value="TreeGrafter"/>
</dbReference>
<dbReference type="PROSITE" id="PS50082">
    <property type="entry name" value="WD_REPEATS_2"/>
    <property type="match status" value="3"/>
</dbReference>
<dbReference type="PROSITE" id="PS00678">
    <property type="entry name" value="WD_REPEATS_1"/>
    <property type="match status" value="1"/>
</dbReference>
<keyword evidence="6" id="KW-0131">Cell cycle</keyword>
<dbReference type="PANTHER" id="PTHR19918:SF8">
    <property type="entry name" value="FI02843P"/>
    <property type="match status" value="1"/>
</dbReference>
<feature type="repeat" description="WD" evidence="7">
    <location>
        <begin position="490"/>
        <end position="522"/>
    </location>
</feature>
<dbReference type="InterPro" id="IPR036322">
    <property type="entry name" value="WD40_repeat_dom_sf"/>
</dbReference>
<feature type="region of interest" description="Disordered" evidence="8">
    <location>
        <begin position="226"/>
        <end position="271"/>
    </location>
</feature>
<evidence type="ECO:0000256" key="6">
    <source>
        <dbReference type="ARBA" id="ARBA00023306"/>
    </source>
</evidence>
<dbReference type="SUPFAM" id="SSF50978">
    <property type="entry name" value="WD40 repeat-like"/>
    <property type="match status" value="1"/>
</dbReference>
<keyword evidence="4" id="KW-0677">Repeat</keyword>
<dbReference type="InterPro" id="IPR015943">
    <property type="entry name" value="WD40/YVTN_repeat-like_dom_sf"/>
</dbReference>
<dbReference type="Gene3D" id="2.130.10.10">
    <property type="entry name" value="YVTN repeat-like/Quinoprotein amine dehydrogenase"/>
    <property type="match status" value="1"/>
</dbReference>
<evidence type="ECO:0000256" key="8">
    <source>
        <dbReference type="SAM" id="MobiDB-lite"/>
    </source>
</evidence>
<comment type="similarity">
    <text evidence="1">Belongs to the WD repeat CDC20/Fizzy family.</text>
</comment>
<dbReference type="AlphaFoldDB" id="A0AAD3CSZ5"/>
<dbReference type="Pfam" id="PF24807">
    <property type="entry name" value="WD40_CDC20-Fz"/>
    <property type="match status" value="1"/>
</dbReference>
<gene>
    <name evidence="10" type="ORF">CTEN210_08099</name>
</gene>
<evidence type="ECO:0000313" key="11">
    <source>
        <dbReference type="Proteomes" id="UP001054902"/>
    </source>
</evidence>
<evidence type="ECO:0000256" key="4">
    <source>
        <dbReference type="ARBA" id="ARBA00022737"/>
    </source>
</evidence>
<feature type="compositionally biased region" description="Polar residues" evidence="8">
    <location>
        <begin position="8"/>
        <end position="21"/>
    </location>
</feature>
<feature type="compositionally biased region" description="Polar residues" evidence="8">
    <location>
        <begin position="107"/>
        <end position="116"/>
    </location>
</feature>
<accession>A0AAD3CSZ5</accession>
<evidence type="ECO:0000256" key="7">
    <source>
        <dbReference type="PROSITE-ProRule" id="PRU00221"/>
    </source>
</evidence>
<keyword evidence="2 7" id="KW-0853">WD repeat</keyword>
<evidence type="ECO:0000259" key="9">
    <source>
        <dbReference type="Pfam" id="PF24807"/>
    </source>
</evidence>
<comment type="caution">
    <text evidence="10">The sequence shown here is derived from an EMBL/GenBank/DDBJ whole genome shotgun (WGS) entry which is preliminary data.</text>
</comment>
<feature type="domain" description="CDC20/Fizzy WD40" evidence="9">
    <location>
        <begin position="358"/>
        <end position="667"/>
    </location>
</feature>
<dbReference type="InterPro" id="IPR033010">
    <property type="entry name" value="Cdc20/Fizzy"/>
</dbReference>
<dbReference type="InterPro" id="IPR019775">
    <property type="entry name" value="WD40_repeat_CS"/>
</dbReference>
<dbReference type="PANTHER" id="PTHR19918">
    <property type="entry name" value="CELL DIVISION CYCLE 20 CDC20 FIZZY -RELATED"/>
    <property type="match status" value="1"/>
</dbReference>